<feature type="compositionally biased region" description="Polar residues" evidence="8">
    <location>
        <begin position="526"/>
        <end position="536"/>
    </location>
</feature>
<dbReference type="InterPro" id="IPR044669">
    <property type="entry name" value="YneE/VCCN1/2-like"/>
</dbReference>
<keyword evidence="5" id="KW-0406">Ion transport</keyword>
<evidence type="ECO:0000256" key="6">
    <source>
        <dbReference type="ARBA" id="ARBA00023136"/>
    </source>
</evidence>
<dbReference type="Proteomes" id="UP000654922">
    <property type="component" value="Unassembled WGS sequence"/>
</dbReference>
<evidence type="ECO:0008006" key="16">
    <source>
        <dbReference type="Google" id="ProtNLM"/>
    </source>
</evidence>
<sequence>MSASTVSASTANFPADSRSGPRRRLSQLRAYTQNHFSPHTSSSSANPQRSSRRHTFSSRVSWFSPSSPSSTSAESSSLPSAGSSHPPPCPNSDQSALARYSSVFFPSYRALDVDLQTRDLTTDSSQSTPSNDSGGENSVEAMARSGASLGTSNTRDDQRTSSLPASANPTANASESANSTASLNSSSPGPKGKATIRFFPHQDSSQSSRPSLHFIPISRTLPSESSVIRVGRYSERDGMPVANPTEPSDAPVGFKSKVVSRKHCEFLYINGQWHIKDVGSSSGTFLNHMRLSQPNMVSRLYTIKDGDIVQLGIDFRGGEEMIFRCVRIRIECNRSWQQQPNEFNKNTASLIKNLGKGETADYSGCRECSICLGSVLRPYQCLFMAACAHVWHYKCISRLIHTPEYPMFQCPNCRAYTDLSAEVDDSNDSNDVDASKQKDDIQEPAQTSAAEASSGSQEPSAESGPAAAPTQERTESNRQTSDAPTEEGLADNIENMRLQDDSPSEAEAERTPNLASSASPEPAVINITSAPTTGSDASVLPSHPVAIRQARSDTPFRSESSDDNPLTPRNDSGPLAFDVVNDFVFRVEINTKMRVSTSDPPSPTLERQNGTTFSFRREAAHHHRTGTHPHLLSSRRKPRRWPLVFRFIKGAIHGAILVPVCLHALFTALVVYLDGYVFDTVGLPNSIIPSLSIVVGLMLVFRNQTSYNRFWDGRNGMNTITTCVRNLVRTIVTNGYSERGPPTAAEQQDIERTIRVLMAIPYAVKNHLRDEWGAAWALGSDVNENGAAVYDPDYASLLPAGLEGHEHDGLGLPFQLTFFVDGFIKRGVERGWFNAPGASQMQAQLNTLTDAYGRMETIKLTPIPVAHLIHQKQVLALFGCVLPFAMVDDMGWWAVPIVSLVIFTLYGIEGIGCQLEDPFGYDRNDIKMDAIVGDAKIEIGAVLSEWRKRMASIQANHPPVVGNGVTEERKTSFGPPDMFLRAAPSVSRQ</sequence>
<keyword evidence="3 9" id="KW-0812">Transmembrane</keyword>
<protein>
    <recommendedName>
        <fullName evidence="16">FHA domain protein</fullName>
    </recommendedName>
</protein>
<feature type="region of interest" description="Disordered" evidence="8">
    <location>
        <begin position="423"/>
        <end position="573"/>
    </location>
</feature>
<dbReference type="InterPro" id="IPR013083">
    <property type="entry name" value="Znf_RING/FYVE/PHD"/>
</dbReference>
<dbReference type="EMBL" id="JACBAG010001823">
    <property type="protein sequence ID" value="KAF7181078.1"/>
    <property type="molecule type" value="Genomic_DNA"/>
</dbReference>
<dbReference type="GO" id="GO:0008270">
    <property type="term" value="F:zinc ion binding"/>
    <property type="evidence" value="ECO:0007669"/>
    <property type="project" value="UniProtKB-KW"/>
</dbReference>
<evidence type="ECO:0000256" key="2">
    <source>
        <dbReference type="ARBA" id="ARBA00022448"/>
    </source>
</evidence>
<comment type="subcellular location">
    <subcellularLocation>
        <location evidence="1">Membrane</location>
        <topology evidence="1">Multi-pass membrane protein</topology>
    </subcellularLocation>
</comment>
<keyword evidence="7" id="KW-0479">Metal-binding</keyword>
<gene>
    <name evidence="12" type="ORF">CNMCM5623_009732</name>
    <name evidence="13" type="ORF">CNMCM7691_000207</name>
</gene>
<dbReference type="PROSITE" id="PS50089">
    <property type="entry name" value="ZF_RING_2"/>
    <property type="match status" value="1"/>
</dbReference>
<evidence type="ECO:0000256" key="3">
    <source>
        <dbReference type="ARBA" id="ARBA00022692"/>
    </source>
</evidence>
<keyword evidence="6 9" id="KW-0472">Membrane</keyword>
<evidence type="ECO:0000313" key="15">
    <source>
        <dbReference type="Proteomes" id="UP000654922"/>
    </source>
</evidence>
<evidence type="ECO:0000313" key="14">
    <source>
        <dbReference type="Proteomes" id="UP000641853"/>
    </source>
</evidence>
<reference evidence="12" key="1">
    <citation type="submission" date="2020-06" db="EMBL/GenBank/DDBJ databases">
        <title>Draft genome sequences of strains closely related to Aspergillus parafelis and Aspergillus hiratsukae.</title>
        <authorList>
            <person name="Dos Santos R.A.C."/>
            <person name="Rivero-Menendez O."/>
            <person name="Steenwyk J.L."/>
            <person name="Mead M.E."/>
            <person name="Goldman G.H."/>
            <person name="Alastruey-Izquierdo A."/>
            <person name="Rokas A."/>
        </authorList>
    </citation>
    <scope>NUCLEOTIDE SEQUENCE</scope>
    <source>
        <strain evidence="12">CNM-CM5623</strain>
        <strain evidence="13">CNM-CM7691</strain>
    </source>
</reference>
<feature type="compositionally biased region" description="Low complexity" evidence="8">
    <location>
        <begin position="160"/>
        <end position="188"/>
    </location>
</feature>
<feature type="transmembrane region" description="Helical" evidence="9">
    <location>
        <begin position="643"/>
        <end position="671"/>
    </location>
</feature>
<name>A0A8H6Q4I1_9EURO</name>
<evidence type="ECO:0000313" key="13">
    <source>
        <dbReference type="EMBL" id="KAF7181078.1"/>
    </source>
</evidence>
<evidence type="ECO:0000313" key="12">
    <source>
        <dbReference type="EMBL" id="KAF7165547.1"/>
    </source>
</evidence>
<dbReference type="FunFam" id="2.60.200.20:FF:000030">
    <property type="entry name" value="FHA domain-containing protein"/>
    <property type="match status" value="1"/>
</dbReference>
<dbReference type="Pfam" id="PF25539">
    <property type="entry name" value="Bestrophin_2"/>
    <property type="match status" value="1"/>
</dbReference>
<feature type="compositionally biased region" description="Polar residues" evidence="8">
    <location>
        <begin position="561"/>
        <end position="570"/>
    </location>
</feature>
<dbReference type="SUPFAM" id="SSF57850">
    <property type="entry name" value="RING/U-box"/>
    <property type="match status" value="1"/>
</dbReference>
<evidence type="ECO:0000256" key="4">
    <source>
        <dbReference type="ARBA" id="ARBA00022989"/>
    </source>
</evidence>
<feature type="region of interest" description="Disordered" evidence="8">
    <location>
        <begin position="148"/>
        <end position="214"/>
    </location>
</feature>
<dbReference type="GO" id="GO:0005254">
    <property type="term" value="F:chloride channel activity"/>
    <property type="evidence" value="ECO:0007669"/>
    <property type="project" value="InterPro"/>
</dbReference>
<evidence type="ECO:0000256" key="1">
    <source>
        <dbReference type="ARBA" id="ARBA00004141"/>
    </source>
</evidence>
<dbReference type="Pfam" id="PF17123">
    <property type="entry name" value="zf-RING_11"/>
    <property type="match status" value="1"/>
</dbReference>
<keyword evidence="7" id="KW-0862">Zinc</keyword>
<feature type="region of interest" description="Disordered" evidence="8">
    <location>
        <begin position="1"/>
        <end position="95"/>
    </location>
</feature>
<dbReference type="InterPro" id="IPR000253">
    <property type="entry name" value="FHA_dom"/>
</dbReference>
<feature type="transmembrane region" description="Helical" evidence="9">
    <location>
        <begin position="683"/>
        <end position="701"/>
    </location>
</feature>
<evidence type="ECO:0000259" key="11">
    <source>
        <dbReference type="PROSITE" id="PS50089"/>
    </source>
</evidence>
<keyword evidence="14" id="KW-1185">Reference proteome</keyword>
<keyword evidence="2" id="KW-0813">Transport</keyword>
<dbReference type="Gene3D" id="3.30.40.10">
    <property type="entry name" value="Zinc/RING finger domain, C3HC4 (zinc finger)"/>
    <property type="match status" value="1"/>
</dbReference>
<dbReference type="Pfam" id="PF00498">
    <property type="entry name" value="FHA"/>
    <property type="match status" value="1"/>
</dbReference>
<keyword evidence="4 9" id="KW-1133">Transmembrane helix</keyword>
<evidence type="ECO:0000259" key="10">
    <source>
        <dbReference type="PROSITE" id="PS50006"/>
    </source>
</evidence>
<feature type="compositionally biased region" description="Low complexity" evidence="8">
    <location>
        <begin position="458"/>
        <end position="469"/>
    </location>
</feature>
<dbReference type="GO" id="GO:0016020">
    <property type="term" value="C:membrane"/>
    <property type="evidence" value="ECO:0007669"/>
    <property type="project" value="UniProtKB-SubCell"/>
</dbReference>
<dbReference type="OrthoDB" id="687730at2759"/>
<feature type="compositionally biased region" description="Basic and acidic residues" evidence="8">
    <location>
        <begin position="550"/>
        <end position="560"/>
    </location>
</feature>
<dbReference type="AlphaFoldDB" id="A0A8H6Q4I1"/>
<feature type="compositionally biased region" description="Polar residues" evidence="8">
    <location>
        <begin position="29"/>
        <end position="40"/>
    </location>
</feature>
<dbReference type="Proteomes" id="UP000641853">
    <property type="component" value="Unassembled WGS sequence"/>
</dbReference>
<dbReference type="PANTHER" id="PTHR33281">
    <property type="entry name" value="UPF0187 PROTEIN YNEE"/>
    <property type="match status" value="1"/>
</dbReference>
<dbReference type="EMBL" id="JACBAE010001316">
    <property type="protein sequence ID" value="KAF7165547.1"/>
    <property type="molecule type" value="Genomic_DNA"/>
</dbReference>
<dbReference type="InterPro" id="IPR001841">
    <property type="entry name" value="Znf_RING"/>
</dbReference>
<feature type="compositionally biased region" description="Low complexity" evidence="8">
    <location>
        <begin position="57"/>
        <end position="84"/>
    </location>
</feature>
<evidence type="ECO:0000256" key="9">
    <source>
        <dbReference type="SAM" id="Phobius"/>
    </source>
</evidence>
<dbReference type="InterPro" id="IPR008984">
    <property type="entry name" value="SMAD_FHA_dom_sf"/>
</dbReference>
<dbReference type="SMART" id="SM00240">
    <property type="entry name" value="FHA"/>
    <property type="match status" value="1"/>
</dbReference>
<organism evidence="12 15">
    <name type="scientific">Aspergillus felis</name>
    <dbReference type="NCBI Taxonomy" id="1287682"/>
    <lineage>
        <taxon>Eukaryota</taxon>
        <taxon>Fungi</taxon>
        <taxon>Dikarya</taxon>
        <taxon>Ascomycota</taxon>
        <taxon>Pezizomycotina</taxon>
        <taxon>Eurotiomycetes</taxon>
        <taxon>Eurotiomycetidae</taxon>
        <taxon>Eurotiales</taxon>
        <taxon>Aspergillaceae</taxon>
        <taxon>Aspergillus</taxon>
        <taxon>Aspergillus subgen. Fumigati</taxon>
    </lineage>
</organism>
<dbReference type="Gene3D" id="2.60.200.20">
    <property type="match status" value="1"/>
</dbReference>
<feature type="compositionally biased region" description="Polar residues" evidence="8">
    <location>
        <begin position="1"/>
        <end position="12"/>
    </location>
</feature>
<feature type="domain" description="RING-type" evidence="11">
    <location>
        <begin position="368"/>
        <end position="414"/>
    </location>
</feature>
<feature type="domain" description="FHA" evidence="10">
    <location>
        <begin position="228"/>
        <end position="291"/>
    </location>
</feature>
<dbReference type="PANTHER" id="PTHR33281:SF16">
    <property type="match status" value="1"/>
</dbReference>
<evidence type="ECO:0000256" key="8">
    <source>
        <dbReference type="SAM" id="MobiDB-lite"/>
    </source>
</evidence>
<accession>A0A8H6Q4I1</accession>
<keyword evidence="7" id="KW-0863">Zinc-finger</keyword>
<proteinExistence type="predicted"/>
<evidence type="ECO:0000256" key="5">
    <source>
        <dbReference type="ARBA" id="ARBA00023065"/>
    </source>
</evidence>
<dbReference type="PROSITE" id="PS50006">
    <property type="entry name" value="FHA_DOMAIN"/>
    <property type="match status" value="1"/>
</dbReference>
<comment type="caution">
    <text evidence="12">The sequence shown here is derived from an EMBL/GenBank/DDBJ whole genome shotgun (WGS) entry which is preliminary data.</text>
</comment>
<feature type="compositionally biased region" description="Polar residues" evidence="8">
    <location>
        <begin position="444"/>
        <end position="457"/>
    </location>
</feature>
<evidence type="ECO:0000256" key="7">
    <source>
        <dbReference type="PROSITE-ProRule" id="PRU00175"/>
    </source>
</evidence>
<dbReference type="SUPFAM" id="SSF49879">
    <property type="entry name" value="SMAD/FHA domain"/>
    <property type="match status" value="1"/>
</dbReference>